<evidence type="ECO:0000313" key="3">
    <source>
        <dbReference type="Proteomes" id="UP000265515"/>
    </source>
</evidence>
<name>A0A388KUI3_CHABU</name>
<proteinExistence type="predicted"/>
<accession>A0A388KUI3</accession>
<feature type="compositionally biased region" description="Basic and acidic residues" evidence="1">
    <location>
        <begin position="274"/>
        <end position="293"/>
    </location>
</feature>
<feature type="region of interest" description="Disordered" evidence="1">
    <location>
        <begin position="240"/>
        <end position="309"/>
    </location>
</feature>
<sequence length="1104" mass="120090">MRCRHRPVGYMVKKVYPEVEGARVEDGQVTKQLRLLAQYEITAQWGAAKEKLNQVHTRGDANRIISQFCEDWLGGKRDGWVARYCSLRHNYDPTFSVPQTNEITKGRPADGSPLSVLCLQWGPGKEGETSRWQPFVPVSKDKQRAAELKFCGFKWITKGQTLPSSNGNFLMECKLCGEGFQGSQTKAAAHFTIKNNCPKVFVEQLAEIWNKTNYTFDQSHCQKILDFLKSRGYRDIRCTSGREQAGEEEEDSEDERRGAEGRADDDDSDMPTMDVRREVDRARGKMKGEKAVDEDNIPGEDYDDDEDTDIGASYDGGLMTGARSGQEGAARAMMEARGLQRHPLWLLSDIAKDDTNGKIGKREDTIIRARAVVRFIREHRAALSLYRWYSVAQPSSASAIAASSSATPPQTQRRGKELVYLAPMNPPWSITFFGAARWSEHDKTLAEEALRYLRQQTGDDEDLYHTLRTQLAESHSREGDWTYGRVEGDKDATSCRGEKETSQISTNLRLSCRQGRGSGYVLPWEDDEETEDVIPLPRDEGVRPADLVTEAQREWQVQRGQRDRLSRAPPNVETYFDRRPTVEGTSRAVGEMLRREKTTTTTMSGGGTRAAMRTMMIPTIPRHADVVMTTTTAATVHNLQVVYRGPRDTLVTDAVVQAGEAAGQVAAASAEVAASPAQFAEVAVGSAEVVAASAEVAEGSAEVAAASAEAVAASAETAVGSPEVDGVAAEVGRASAQFGASFNDDMFGASLGLPPTPAAAAGERGSGGVDAQATPISQILRGFPSCIMGDISSSMLREVAEETHGSLGQHEHVVGDDGGCRPVQERVPESEKERADREERERALELARHCEMTQSIAVRARAEQMLETGDGAGHCTAEDAEVECDGAVGGDADERPASPVHGVCVFPFTGALSAEELERQAREDPLRADRRGLMDEASRRVMVEGPAYVPCSPSVRSSTTYVILPTHAEGPGPTLSPASAPARESPSPKSWKKKMRVGKGLSTARRVTHEMRASQPGLVGLHPRTREALGGDVVADAVGWREGVSTRGTEQPMSAPAEAAVPRPGGRTSTTAMEEHDEHSHTPGRSMAGRILGLDVRALTTLRS</sequence>
<feature type="region of interest" description="Disordered" evidence="1">
    <location>
        <begin position="810"/>
        <end position="837"/>
    </location>
</feature>
<dbReference type="AlphaFoldDB" id="A0A388KUI3"/>
<feature type="compositionally biased region" description="Low complexity" evidence="1">
    <location>
        <begin position="976"/>
        <end position="988"/>
    </location>
</feature>
<comment type="caution">
    <text evidence="2">The sequence shown here is derived from an EMBL/GenBank/DDBJ whole genome shotgun (WGS) entry which is preliminary data.</text>
</comment>
<feature type="compositionally biased region" description="Acidic residues" evidence="1">
    <location>
        <begin position="294"/>
        <end position="309"/>
    </location>
</feature>
<reference evidence="2 3" key="1">
    <citation type="journal article" date="2018" name="Cell">
        <title>The Chara Genome: Secondary Complexity and Implications for Plant Terrestrialization.</title>
        <authorList>
            <person name="Nishiyama T."/>
            <person name="Sakayama H."/>
            <person name="Vries J.D."/>
            <person name="Buschmann H."/>
            <person name="Saint-Marcoux D."/>
            <person name="Ullrich K.K."/>
            <person name="Haas F.B."/>
            <person name="Vanderstraeten L."/>
            <person name="Becker D."/>
            <person name="Lang D."/>
            <person name="Vosolsobe S."/>
            <person name="Rombauts S."/>
            <person name="Wilhelmsson P.K.I."/>
            <person name="Janitza P."/>
            <person name="Kern R."/>
            <person name="Heyl A."/>
            <person name="Rumpler F."/>
            <person name="Villalobos L.I.A.C."/>
            <person name="Clay J.M."/>
            <person name="Skokan R."/>
            <person name="Toyoda A."/>
            <person name="Suzuki Y."/>
            <person name="Kagoshima H."/>
            <person name="Schijlen E."/>
            <person name="Tajeshwar N."/>
            <person name="Catarino B."/>
            <person name="Hetherington A.J."/>
            <person name="Saltykova A."/>
            <person name="Bonnot C."/>
            <person name="Breuninger H."/>
            <person name="Symeonidi A."/>
            <person name="Radhakrishnan G.V."/>
            <person name="Van Nieuwerburgh F."/>
            <person name="Deforce D."/>
            <person name="Chang C."/>
            <person name="Karol K.G."/>
            <person name="Hedrich R."/>
            <person name="Ulvskov P."/>
            <person name="Glockner G."/>
            <person name="Delwiche C.F."/>
            <person name="Petrasek J."/>
            <person name="Van de Peer Y."/>
            <person name="Friml J."/>
            <person name="Beilby M."/>
            <person name="Dolan L."/>
            <person name="Kohara Y."/>
            <person name="Sugano S."/>
            <person name="Fujiyama A."/>
            <person name="Delaux P.-M."/>
            <person name="Quint M."/>
            <person name="TheiBen G."/>
            <person name="Hagemann M."/>
            <person name="Harholt J."/>
            <person name="Dunand C."/>
            <person name="Zachgo S."/>
            <person name="Langdale J."/>
            <person name="Maumus F."/>
            <person name="Straeten D.V.D."/>
            <person name="Gould S.B."/>
            <person name="Rensing S.A."/>
        </authorList>
    </citation>
    <scope>NUCLEOTIDE SEQUENCE [LARGE SCALE GENOMIC DNA]</scope>
    <source>
        <strain evidence="2 3">S276</strain>
    </source>
</reference>
<feature type="region of interest" description="Disordered" evidence="1">
    <location>
        <begin position="968"/>
        <end position="999"/>
    </location>
</feature>
<dbReference type="EMBL" id="BFEA01000188">
    <property type="protein sequence ID" value="GBG73720.1"/>
    <property type="molecule type" value="Genomic_DNA"/>
</dbReference>
<feature type="region of interest" description="Disordered" evidence="1">
    <location>
        <begin position="1044"/>
        <end position="1089"/>
    </location>
</feature>
<evidence type="ECO:0000313" key="2">
    <source>
        <dbReference type="EMBL" id="GBG73720.1"/>
    </source>
</evidence>
<evidence type="ECO:0000256" key="1">
    <source>
        <dbReference type="SAM" id="MobiDB-lite"/>
    </source>
</evidence>
<protein>
    <submittedName>
        <fullName evidence="2">Uncharacterized protein</fullName>
    </submittedName>
</protein>
<gene>
    <name evidence="2" type="ORF">CBR_g17061</name>
</gene>
<keyword evidence="3" id="KW-1185">Reference proteome</keyword>
<dbReference type="Gramene" id="GBG73720">
    <property type="protein sequence ID" value="GBG73720"/>
    <property type="gene ID" value="CBR_g17061"/>
</dbReference>
<dbReference type="Proteomes" id="UP000265515">
    <property type="component" value="Unassembled WGS sequence"/>
</dbReference>
<organism evidence="2 3">
    <name type="scientific">Chara braunii</name>
    <name type="common">Braun's stonewort</name>
    <dbReference type="NCBI Taxonomy" id="69332"/>
    <lineage>
        <taxon>Eukaryota</taxon>
        <taxon>Viridiplantae</taxon>
        <taxon>Streptophyta</taxon>
        <taxon>Charophyceae</taxon>
        <taxon>Charales</taxon>
        <taxon>Characeae</taxon>
        <taxon>Chara</taxon>
    </lineage>
</organism>